<name>A0A8X6TMU7_NEPPI</name>
<comment type="caution">
    <text evidence="1">The sequence shown here is derived from an EMBL/GenBank/DDBJ whole genome shotgun (WGS) entry which is preliminary data.</text>
</comment>
<dbReference type="AlphaFoldDB" id="A0A8X6TMU7"/>
<keyword evidence="2" id="KW-1185">Reference proteome</keyword>
<protein>
    <submittedName>
        <fullName evidence="1">Uncharacterized protein</fullName>
    </submittedName>
</protein>
<gene>
    <name evidence="1" type="primary">AVEN_130082_1</name>
    <name evidence="1" type="ORF">NPIL_333632</name>
</gene>
<dbReference type="Proteomes" id="UP000887013">
    <property type="component" value="Unassembled WGS sequence"/>
</dbReference>
<dbReference type="OrthoDB" id="6817932at2759"/>
<sequence>MLDLRNQRWFFADMPQKQFAFGEHANDQHPVDNLDVNLCTLREEEAVAKDVAEQQQNKRKHCADKRRREATLFHPGDKVYVTSHPMSSAEKGKTSKFLPRRDGPYVIMSRRSPTTYEISSLENPTTPLGVYHTSALKAFEQGRSNAPILPLRKRGRPRKTVTAGSLSGRLWNQRGRM</sequence>
<accession>A0A8X6TMU7</accession>
<reference evidence="1" key="1">
    <citation type="submission" date="2020-08" db="EMBL/GenBank/DDBJ databases">
        <title>Multicomponent nature underlies the extraordinary mechanical properties of spider dragline silk.</title>
        <authorList>
            <person name="Kono N."/>
            <person name="Nakamura H."/>
            <person name="Mori M."/>
            <person name="Yoshida Y."/>
            <person name="Ohtoshi R."/>
            <person name="Malay A.D."/>
            <person name="Moran D.A.P."/>
            <person name="Tomita M."/>
            <person name="Numata K."/>
            <person name="Arakawa K."/>
        </authorList>
    </citation>
    <scope>NUCLEOTIDE SEQUENCE</scope>
</reference>
<evidence type="ECO:0000313" key="2">
    <source>
        <dbReference type="Proteomes" id="UP000887013"/>
    </source>
</evidence>
<evidence type="ECO:0000313" key="1">
    <source>
        <dbReference type="EMBL" id="GFT27562.1"/>
    </source>
</evidence>
<dbReference type="EMBL" id="BMAW01107082">
    <property type="protein sequence ID" value="GFT27562.1"/>
    <property type="molecule type" value="Genomic_DNA"/>
</dbReference>
<proteinExistence type="predicted"/>
<organism evidence="1 2">
    <name type="scientific">Nephila pilipes</name>
    <name type="common">Giant wood spider</name>
    <name type="synonym">Nephila maculata</name>
    <dbReference type="NCBI Taxonomy" id="299642"/>
    <lineage>
        <taxon>Eukaryota</taxon>
        <taxon>Metazoa</taxon>
        <taxon>Ecdysozoa</taxon>
        <taxon>Arthropoda</taxon>
        <taxon>Chelicerata</taxon>
        <taxon>Arachnida</taxon>
        <taxon>Araneae</taxon>
        <taxon>Araneomorphae</taxon>
        <taxon>Entelegynae</taxon>
        <taxon>Araneoidea</taxon>
        <taxon>Nephilidae</taxon>
        <taxon>Nephila</taxon>
    </lineage>
</organism>